<dbReference type="InterPro" id="IPR007560">
    <property type="entry name" value="Restrct_endonuc_IV_Mrr"/>
</dbReference>
<sequence length="435" mass="50084">MISIISIFSCKNNIKKVIILTEEKLLEPEPLELENLGFKFDDKPVYGSLVVYIDRLDFLYKYEKRYDSRTIYFDFEKISLNTENFAYHGAYDRTLIICREGAYCEIYCNHSDFEKIINQLNLFKEYRGIAIAKKNQELIKKNQKLKRISESSLSNAEIKTIVSNYIIEFDITSYPTITNSENASFNLLTDILCKKLPPLNSKNELETVTLQMLQIIYIDVLSDIFNSEYGDFFSEIDDLPHMIEKYINIDTIYHLDDYSLNKLTSYLISRSVLSKGDYACLVQQTKDSVLEMLYRKQVELTEKKLATSKASAIEIITIHDIDLMTGSEFEHYIASLFKKMGYKSQVTNLSGDQGIDIILEKANQKIGVQTKCYSSSVSNSAIQEVVAGLRFYGLSKGIVVTNRGFTKSAIELAKANNIILWDREFLKQKLEEFSL</sequence>
<dbReference type="Pfam" id="PF04471">
    <property type="entry name" value="Mrr_cat"/>
    <property type="match status" value="1"/>
</dbReference>
<proteinExistence type="predicted"/>
<dbReference type="GO" id="GO:0015666">
    <property type="term" value="F:restriction endodeoxyribonuclease activity"/>
    <property type="evidence" value="ECO:0007669"/>
    <property type="project" value="TreeGrafter"/>
</dbReference>
<keyword evidence="2" id="KW-0378">Hydrolase</keyword>
<reference evidence="3" key="1">
    <citation type="submission" date="2019-11" db="EMBL/GenBank/DDBJ databases">
        <title>Genome sequence of Heliorestis convoluta strain HH, an alkaliphilic and minimalistic phototrophic bacterium from a soda lake in Egypt.</title>
        <authorList>
            <person name="Dewey E.D."/>
            <person name="Stokes L.M."/>
            <person name="Burchell B.M."/>
            <person name="Shaffer K.N."/>
            <person name="Huntington A.M."/>
            <person name="Baker J.M."/>
            <person name="Nadendla S."/>
            <person name="Giglio M.G."/>
            <person name="Touchman J.W."/>
            <person name="Blankenship R.E."/>
            <person name="Madigan M.T."/>
            <person name="Sattley W.M."/>
        </authorList>
    </citation>
    <scope>NUCLEOTIDE SEQUENCE [LARGE SCALE GENOMIC DNA]</scope>
    <source>
        <strain evidence="3">HH</strain>
    </source>
</reference>
<dbReference type="GO" id="GO:0009307">
    <property type="term" value="P:DNA restriction-modification system"/>
    <property type="evidence" value="ECO:0007669"/>
    <property type="project" value="InterPro"/>
</dbReference>
<dbReference type="EMBL" id="CP045875">
    <property type="protein sequence ID" value="QGG48956.1"/>
    <property type="molecule type" value="Genomic_DNA"/>
</dbReference>
<evidence type="ECO:0000313" key="3">
    <source>
        <dbReference type="Proteomes" id="UP000366051"/>
    </source>
</evidence>
<evidence type="ECO:0000259" key="1">
    <source>
        <dbReference type="Pfam" id="PF04471"/>
    </source>
</evidence>
<dbReference type="Gene3D" id="3.40.1350.10">
    <property type="match status" value="1"/>
</dbReference>
<protein>
    <submittedName>
        <fullName evidence="2">Restriction endonuclease</fullName>
    </submittedName>
</protein>
<dbReference type="PANTHER" id="PTHR30015">
    <property type="entry name" value="MRR RESTRICTION SYSTEM PROTEIN"/>
    <property type="match status" value="1"/>
</dbReference>
<evidence type="ECO:0000313" key="2">
    <source>
        <dbReference type="EMBL" id="QGG48956.1"/>
    </source>
</evidence>
<accession>A0A5Q2N5Q0</accession>
<dbReference type="Proteomes" id="UP000366051">
    <property type="component" value="Chromosome"/>
</dbReference>
<dbReference type="PANTHER" id="PTHR30015:SF6">
    <property type="entry name" value="SLL1429 PROTEIN"/>
    <property type="match status" value="1"/>
</dbReference>
<gene>
    <name evidence="2" type="ORF">FTV88_2867</name>
</gene>
<organism evidence="2 3">
    <name type="scientific">Heliorestis convoluta</name>
    <dbReference type="NCBI Taxonomy" id="356322"/>
    <lineage>
        <taxon>Bacteria</taxon>
        <taxon>Bacillati</taxon>
        <taxon>Bacillota</taxon>
        <taxon>Clostridia</taxon>
        <taxon>Eubacteriales</taxon>
        <taxon>Heliobacteriaceae</taxon>
        <taxon>Heliorestis</taxon>
    </lineage>
</organism>
<dbReference type="InterPro" id="IPR011856">
    <property type="entry name" value="tRNA_endonuc-like_dom_sf"/>
</dbReference>
<keyword evidence="2" id="KW-0540">Nuclease</keyword>
<dbReference type="AlphaFoldDB" id="A0A5Q2N5Q0"/>
<feature type="domain" description="Restriction endonuclease type IV Mrr" evidence="1">
    <location>
        <begin position="322"/>
        <end position="427"/>
    </location>
</feature>
<keyword evidence="2" id="KW-0255">Endonuclease</keyword>
<keyword evidence="3" id="KW-1185">Reference proteome</keyword>
<dbReference type="GO" id="GO:0003677">
    <property type="term" value="F:DNA binding"/>
    <property type="evidence" value="ECO:0007669"/>
    <property type="project" value="InterPro"/>
</dbReference>
<dbReference type="SUPFAM" id="SSF52980">
    <property type="entry name" value="Restriction endonuclease-like"/>
    <property type="match status" value="1"/>
</dbReference>
<dbReference type="KEGG" id="hcv:FTV88_2867"/>
<dbReference type="InterPro" id="IPR011335">
    <property type="entry name" value="Restrct_endonuc-II-like"/>
</dbReference>
<name>A0A5Q2N5Q0_9FIRM</name>
<dbReference type="InterPro" id="IPR052906">
    <property type="entry name" value="Type_IV_Methyl-Rstrct_Enzyme"/>
</dbReference>